<organism evidence="1 2">
    <name type="scientific">Coniophora puteana (strain RWD-64-598)</name>
    <name type="common">Brown rot fungus</name>
    <dbReference type="NCBI Taxonomy" id="741705"/>
    <lineage>
        <taxon>Eukaryota</taxon>
        <taxon>Fungi</taxon>
        <taxon>Dikarya</taxon>
        <taxon>Basidiomycota</taxon>
        <taxon>Agaricomycotina</taxon>
        <taxon>Agaricomycetes</taxon>
        <taxon>Agaricomycetidae</taxon>
        <taxon>Boletales</taxon>
        <taxon>Coniophorineae</taxon>
        <taxon>Coniophoraceae</taxon>
        <taxon>Coniophora</taxon>
    </lineage>
</organism>
<dbReference type="OrthoDB" id="3261594at2759"/>
<dbReference type="GeneID" id="19208303"/>
<proteinExistence type="predicted"/>
<comment type="caution">
    <text evidence="1">The sequence shown here is derived from an EMBL/GenBank/DDBJ whole genome shotgun (WGS) entry which is preliminary data.</text>
</comment>
<dbReference type="AlphaFoldDB" id="A0A5M3MCK4"/>
<keyword evidence="2" id="KW-1185">Reference proteome</keyword>
<reference evidence="2" key="1">
    <citation type="journal article" date="2012" name="Science">
        <title>The Paleozoic origin of enzymatic lignin decomposition reconstructed from 31 fungal genomes.</title>
        <authorList>
            <person name="Floudas D."/>
            <person name="Binder M."/>
            <person name="Riley R."/>
            <person name="Barry K."/>
            <person name="Blanchette R.A."/>
            <person name="Henrissat B."/>
            <person name="Martinez A.T."/>
            <person name="Otillar R."/>
            <person name="Spatafora J.W."/>
            <person name="Yadav J.S."/>
            <person name="Aerts A."/>
            <person name="Benoit I."/>
            <person name="Boyd A."/>
            <person name="Carlson A."/>
            <person name="Copeland A."/>
            <person name="Coutinho P.M."/>
            <person name="de Vries R.P."/>
            <person name="Ferreira P."/>
            <person name="Findley K."/>
            <person name="Foster B."/>
            <person name="Gaskell J."/>
            <person name="Glotzer D."/>
            <person name="Gorecki P."/>
            <person name="Heitman J."/>
            <person name="Hesse C."/>
            <person name="Hori C."/>
            <person name="Igarashi K."/>
            <person name="Jurgens J.A."/>
            <person name="Kallen N."/>
            <person name="Kersten P."/>
            <person name="Kohler A."/>
            <person name="Kuees U."/>
            <person name="Kumar T.K.A."/>
            <person name="Kuo A."/>
            <person name="LaButti K."/>
            <person name="Larrondo L.F."/>
            <person name="Lindquist E."/>
            <person name="Ling A."/>
            <person name="Lombard V."/>
            <person name="Lucas S."/>
            <person name="Lundell T."/>
            <person name="Martin R."/>
            <person name="McLaughlin D.J."/>
            <person name="Morgenstern I."/>
            <person name="Morin E."/>
            <person name="Murat C."/>
            <person name="Nagy L.G."/>
            <person name="Nolan M."/>
            <person name="Ohm R.A."/>
            <person name="Patyshakuliyeva A."/>
            <person name="Rokas A."/>
            <person name="Ruiz-Duenas F.J."/>
            <person name="Sabat G."/>
            <person name="Salamov A."/>
            <person name="Samejima M."/>
            <person name="Schmutz J."/>
            <person name="Slot J.C."/>
            <person name="St John F."/>
            <person name="Stenlid J."/>
            <person name="Sun H."/>
            <person name="Sun S."/>
            <person name="Syed K."/>
            <person name="Tsang A."/>
            <person name="Wiebenga A."/>
            <person name="Young D."/>
            <person name="Pisabarro A."/>
            <person name="Eastwood D.C."/>
            <person name="Martin F."/>
            <person name="Cullen D."/>
            <person name="Grigoriev I.V."/>
            <person name="Hibbett D.S."/>
        </authorList>
    </citation>
    <scope>NUCLEOTIDE SEQUENCE [LARGE SCALE GENOMIC DNA]</scope>
    <source>
        <strain evidence="2">RWD-64-598 SS2</strain>
    </source>
</reference>
<evidence type="ECO:0000313" key="2">
    <source>
        <dbReference type="Proteomes" id="UP000053558"/>
    </source>
</evidence>
<dbReference type="Proteomes" id="UP000053558">
    <property type="component" value="Unassembled WGS sequence"/>
</dbReference>
<evidence type="ECO:0000313" key="1">
    <source>
        <dbReference type="EMBL" id="EIW76756.1"/>
    </source>
</evidence>
<protein>
    <submittedName>
        <fullName evidence="1">Uncharacterized protein</fullName>
    </submittedName>
</protein>
<sequence length="61" mass="6903">QYKKKFVLPGTVIPELNKPKNFDSFLFSGLYHLAVCKMMDLSSLMGLRTISVPLVSIFLLL</sequence>
<name>A0A5M3MCK4_CONPW</name>
<gene>
    <name evidence="1" type="ORF">CONPUDRAFT_63482</name>
</gene>
<accession>A0A5M3MCK4</accession>
<dbReference type="EMBL" id="JH711585">
    <property type="protein sequence ID" value="EIW76756.1"/>
    <property type="molecule type" value="Genomic_DNA"/>
</dbReference>
<feature type="non-terminal residue" evidence="1">
    <location>
        <position position="1"/>
    </location>
</feature>
<dbReference type="RefSeq" id="XP_007772885.1">
    <property type="nucleotide sequence ID" value="XM_007774695.1"/>
</dbReference>
<dbReference type="KEGG" id="cput:CONPUDRAFT_63482"/>